<keyword evidence="2" id="KW-0472">Membrane</keyword>
<feature type="transmembrane region" description="Helical" evidence="2">
    <location>
        <begin position="266"/>
        <end position="287"/>
    </location>
</feature>
<feature type="transmembrane region" description="Helical" evidence="2">
    <location>
        <begin position="299"/>
        <end position="319"/>
    </location>
</feature>
<sequence length="414" mass="48469">MAKQKTLKQSRQEAELLVSELEKEIAKVKKAIKIGLTDLNSAKEVKRDFNKLIPQINNISTKVENSLSSFKTDRDRLKRLLRTVDKFYENKYLPLHNKINNKETGLSKTIVKGRQIERQFNNLKLSHQKQVTEIKKLVTESRQKNNELKRIEAKLRTINSSILDTEKTVNEKRKIITEADVVIEASKNKILKYEKDIQEKANLINQVHKKSEEAFEDITSWHEEASTTLKKIKNIYQIAGNTGLGGEFDKKRTVLRSELQKWEKHIFYSTLLLLLIILGLFLLQLMIVEWEMSNLKFDANFFVRFLITSPLIFYIIFAAKEYNKTKSLLEKYSFKTAIALSIDAHINLLTGIEEFKTNENSVDRIMDFVMSGFNKLYNEPYTDESYRMKLKMAKTELELDKKILTYIDKIKNER</sequence>
<dbReference type="Proteomes" id="UP000307657">
    <property type="component" value="Unassembled WGS sequence"/>
</dbReference>
<keyword evidence="4" id="KW-1185">Reference proteome</keyword>
<keyword evidence="2" id="KW-1133">Transmembrane helix</keyword>
<dbReference type="RefSeq" id="WP_136842958.1">
    <property type="nucleotide sequence ID" value="NZ_SUPL01000004.1"/>
</dbReference>
<evidence type="ECO:0000313" key="4">
    <source>
        <dbReference type="Proteomes" id="UP000307657"/>
    </source>
</evidence>
<keyword evidence="1" id="KW-0175">Coiled coil</keyword>
<evidence type="ECO:0000256" key="2">
    <source>
        <dbReference type="SAM" id="Phobius"/>
    </source>
</evidence>
<evidence type="ECO:0000256" key="1">
    <source>
        <dbReference type="SAM" id="Coils"/>
    </source>
</evidence>
<keyword evidence="2" id="KW-0812">Transmembrane</keyword>
<dbReference type="OrthoDB" id="1493232at2"/>
<dbReference type="AlphaFoldDB" id="A0A4U0EVS1"/>
<evidence type="ECO:0000313" key="3">
    <source>
        <dbReference type="EMBL" id="TJY35848.1"/>
    </source>
</evidence>
<feature type="coiled-coil region" evidence="1">
    <location>
        <begin position="4"/>
        <end position="31"/>
    </location>
</feature>
<protein>
    <submittedName>
        <fullName evidence="3">Uncharacterized protein</fullName>
    </submittedName>
</protein>
<organism evidence="3 4">
    <name type="scientific">Pontimicrobium aquaticum</name>
    <dbReference type="NCBI Taxonomy" id="2565367"/>
    <lineage>
        <taxon>Bacteria</taxon>
        <taxon>Pseudomonadati</taxon>
        <taxon>Bacteroidota</taxon>
        <taxon>Flavobacteriia</taxon>
        <taxon>Flavobacteriales</taxon>
        <taxon>Flavobacteriaceae</taxon>
        <taxon>Pontimicrobium</taxon>
    </lineage>
</organism>
<gene>
    <name evidence="3" type="ORF">E5167_08230</name>
</gene>
<dbReference type="EMBL" id="SUPL01000004">
    <property type="protein sequence ID" value="TJY35848.1"/>
    <property type="molecule type" value="Genomic_DNA"/>
</dbReference>
<name>A0A4U0EVS1_9FLAO</name>
<proteinExistence type="predicted"/>
<reference evidence="3 4" key="1">
    <citation type="submission" date="2019-04" db="EMBL/GenBank/DDBJ databases">
        <title>Lacinutrix sp. nov., isolated from marine water.</title>
        <authorList>
            <person name="Kim W."/>
        </authorList>
    </citation>
    <scope>NUCLEOTIDE SEQUENCE [LARGE SCALE GENOMIC DNA]</scope>
    <source>
        <strain evidence="3 4">CAU 1491</strain>
    </source>
</reference>
<accession>A0A4U0EVS1</accession>
<comment type="caution">
    <text evidence="3">The sequence shown here is derived from an EMBL/GenBank/DDBJ whole genome shotgun (WGS) entry which is preliminary data.</text>
</comment>